<keyword evidence="2" id="KW-1185">Reference proteome</keyword>
<dbReference type="EMBL" id="CAEY01000473">
    <property type="status" value="NOT_ANNOTATED_CDS"/>
    <property type="molecule type" value="Genomic_DNA"/>
</dbReference>
<reference evidence="2" key="1">
    <citation type="submission" date="2011-08" db="EMBL/GenBank/DDBJ databases">
        <authorList>
            <person name="Rombauts S."/>
        </authorList>
    </citation>
    <scope>NUCLEOTIDE SEQUENCE</scope>
    <source>
        <strain evidence="2">London</strain>
    </source>
</reference>
<evidence type="ECO:0000313" key="2">
    <source>
        <dbReference type="Proteomes" id="UP000015104"/>
    </source>
</evidence>
<organism evidence="1 2">
    <name type="scientific">Tetranychus urticae</name>
    <name type="common">Two-spotted spider mite</name>
    <dbReference type="NCBI Taxonomy" id="32264"/>
    <lineage>
        <taxon>Eukaryota</taxon>
        <taxon>Metazoa</taxon>
        <taxon>Ecdysozoa</taxon>
        <taxon>Arthropoda</taxon>
        <taxon>Chelicerata</taxon>
        <taxon>Arachnida</taxon>
        <taxon>Acari</taxon>
        <taxon>Acariformes</taxon>
        <taxon>Trombidiformes</taxon>
        <taxon>Prostigmata</taxon>
        <taxon>Eleutherengona</taxon>
        <taxon>Raphignathae</taxon>
        <taxon>Tetranychoidea</taxon>
        <taxon>Tetranychidae</taxon>
        <taxon>Tetranychus</taxon>
    </lineage>
</organism>
<proteinExistence type="predicted"/>
<name>A0A158P4A3_TETUR</name>
<dbReference type="EnsemblMetazoa" id="tetur01g16964.1">
    <property type="protein sequence ID" value="tetur01g16964.1"/>
    <property type="gene ID" value="tetur01g16964"/>
</dbReference>
<reference evidence="1" key="2">
    <citation type="submission" date="2016-04" db="UniProtKB">
        <authorList>
            <consortium name="EnsemblMetazoa"/>
        </authorList>
    </citation>
    <scope>IDENTIFICATION</scope>
</reference>
<sequence>MCDDYVILFNRSTRESRYLESPFSSYLFLLRTRAVVRRNDFVSVIYVLNNVTVPYPQLRSFFNQHLGCRIAISTGSYGNLTYEVIYINHNPIITHERLVLQTSDLNHKFIQIAQP</sequence>
<evidence type="ECO:0000313" key="1">
    <source>
        <dbReference type="EnsemblMetazoa" id="tetur01g16964.1"/>
    </source>
</evidence>
<dbReference type="AlphaFoldDB" id="A0A158P4A3"/>
<protein>
    <submittedName>
        <fullName evidence="1">Uncharacterized protein</fullName>
    </submittedName>
</protein>
<accession>A0A158P4A3</accession>
<dbReference type="Proteomes" id="UP000015104">
    <property type="component" value="Unassembled WGS sequence"/>
</dbReference>